<gene>
    <name evidence="2" type="ORF">MLIT_38090</name>
</gene>
<protein>
    <recommendedName>
        <fullName evidence="4">Alanine and proline rich membrane protein</fullName>
    </recommendedName>
</protein>
<dbReference type="EMBL" id="AP022586">
    <property type="protein sequence ID" value="BBY18217.1"/>
    <property type="molecule type" value="Genomic_DNA"/>
</dbReference>
<name>A0AAD1IRI8_9MYCO</name>
<sequence length="164" mass="16770">MPPGPQPYGAVRSRATALAVVALLIATAALILSGWTWWQARSEPTYDAATQAAAKDSACQAYDQVRTGVATNTHLASPGGDDDVTGVLAVAANARVSLMGGGQYLLASVQPATPADIAEAVRQFGMKLMQFGAAATAGAPDDDPGQQALKRDLDALNSTLDGLC</sequence>
<accession>A0AAD1IRI8</accession>
<feature type="transmembrane region" description="Helical" evidence="1">
    <location>
        <begin position="15"/>
        <end position="38"/>
    </location>
</feature>
<keyword evidence="1" id="KW-0812">Transmembrane</keyword>
<keyword evidence="1" id="KW-0472">Membrane</keyword>
<proteinExistence type="predicted"/>
<keyword evidence="3" id="KW-1185">Reference proteome</keyword>
<evidence type="ECO:0008006" key="4">
    <source>
        <dbReference type="Google" id="ProtNLM"/>
    </source>
</evidence>
<organism evidence="2 3">
    <name type="scientific">Mycolicibacterium litorale</name>
    <dbReference type="NCBI Taxonomy" id="758802"/>
    <lineage>
        <taxon>Bacteria</taxon>
        <taxon>Bacillati</taxon>
        <taxon>Actinomycetota</taxon>
        <taxon>Actinomycetes</taxon>
        <taxon>Mycobacteriales</taxon>
        <taxon>Mycobacteriaceae</taxon>
        <taxon>Mycolicibacterium</taxon>
    </lineage>
</organism>
<keyword evidence="1" id="KW-1133">Transmembrane helix</keyword>
<evidence type="ECO:0000256" key="1">
    <source>
        <dbReference type="SAM" id="Phobius"/>
    </source>
</evidence>
<evidence type="ECO:0000313" key="3">
    <source>
        <dbReference type="Proteomes" id="UP000466607"/>
    </source>
</evidence>
<dbReference type="AlphaFoldDB" id="A0AAD1IRI8"/>
<dbReference type="RefSeq" id="WP_179965497.1">
    <property type="nucleotide sequence ID" value="NZ_AP022586.1"/>
</dbReference>
<evidence type="ECO:0000313" key="2">
    <source>
        <dbReference type="EMBL" id="BBY18217.1"/>
    </source>
</evidence>
<dbReference type="Proteomes" id="UP000466607">
    <property type="component" value="Chromosome"/>
</dbReference>
<reference evidence="2 3" key="1">
    <citation type="journal article" date="2019" name="Emerg. Microbes Infect.">
        <title>Comprehensive subspecies identification of 175 nontuberculous mycobacteria species based on 7547 genomic profiles.</title>
        <authorList>
            <person name="Matsumoto Y."/>
            <person name="Kinjo T."/>
            <person name="Motooka D."/>
            <person name="Nabeya D."/>
            <person name="Jung N."/>
            <person name="Uechi K."/>
            <person name="Horii T."/>
            <person name="Iida T."/>
            <person name="Fujita J."/>
            <person name="Nakamura S."/>
        </authorList>
    </citation>
    <scope>NUCLEOTIDE SEQUENCE [LARGE SCALE GENOMIC DNA]</scope>
    <source>
        <strain evidence="2 3">JCM 17423</strain>
    </source>
</reference>